<dbReference type="AlphaFoldDB" id="A0A0A7GGU6"/>
<dbReference type="EMBL" id="CP009552">
    <property type="protein sequence ID" value="AIY90172.1"/>
    <property type="molecule type" value="Genomic_DNA"/>
</dbReference>
<feature type="domain" description="PIN" evidence="1">
    <location>
        <begin position="8"/>
        <end position="93"/>
    </location>
</feature>
<dbReference type="Pfam" id="PF10130">
    <property type="entry name" value="PIN_2"/>
    <property type="match status" value="1"/>
</dbReference>
<gene>
    <name evidence="2" type="ORF">GACE_1128</name>
</gene>
<dbReference type="Proteomes" id="UP000030624">
    <property type="component" value="Chromosome"/>
</dbReference>
<proteinExistence type="predicted"/>
<name>A0A0A7GGU6_GEOAI</name>
<evidence type="ECO:0000313" key="3">
    <source>
        <dbReference type="Proteomes" id="UP000030624"/>
    </source>
</evidence>
<dbReference type="GeneID" id="24797711"/>
<dbReference type="KEGG" id="gac:GACE_1128"/>
<dbReference type="HOGENOM" id="CLU_2420203_0_0_2"/>
<accession>A0A0A7GGU6</accession>
<organism evidence="2 3">
    <name type="scientific">Geoglobus acetivorans</name>
    <dbReference type="NCBI Taxonomy" id="565033"/>
    <lineage>
        <taxon>Archaea</taxon>
        <taxon>Methanobacteriati</taxon>
        <taxon>Methanobacteriota</taxon>
        <taxon>Archaeoglobi</taxon>
        <taxon>Archaeoglobales</taxon>
        <taxon>Archaeoglobaceae</taxon>
        <taxon>Geoglobus</taxon>
    </lineage>
</organism>
<dbReference type="RefSeq" id="WP_158413815.1">
    <property type="nucleotide sequence ID" value="NZ_CP009552.1"/>
</dbReference>
<reference evidence="2 3" key="1">
    <citation type="journal article" date="2015" name="Appl. Environ. Microbiol.">
        <title>The Geoglobus acetivorans genome: Fe(III) reduction, acetate utilization, autotrophic growth, and degradation of aromatic compounds in a hyperthermophilic archaeon.</title>
        <authorList>
            <person name="Mardanov A.V."/>
            <person name="Slododkina G.B."/>
            <person name="Slobodkin A.I."/>
            <person name="Beletsky A.V."/>
            <person name="Gavrilov S.N."/>
            <person name="Kublanov I.V."/>
            <person name="Bonch-Osmolovskaya E.A."/>
            <person name="Skryabin K.G."/>
            <person name="Ravin N.V."/>
        </authorList>
    </citation>
    <scope>NUCLEOTIDE SEQUENCE [LARGE SCALE GENOMIC DNA]</scope>
    <source>
        <strain evidence="2 3">SBH6</strain>
    </source>
</reference>
<dbReference type="STRING" id="565033.GACE_1128"/>
<dbReference type="InterPro" id="IPR002716">
    <property type="entry name" value="PIN_dom"/>
</dbReference>
<protein>
    <recommendedName>
        <fullName evidence="1">PIN domain-containing protein</fullName>
    </recommendedName>
</protein>
<evidence type="ECO:0000259" key="1">
    <source>
        <dbReference type="Pfam" id="PF10130"/>
    </source>
</evidence>
<sequence>MRGSISLVVNTNVLFSFFGKSTRTRELIFLLSGNLISPEFSIEELKKHRDVVVRKAKIENEDFEKLISILRKHVVFVEDSFYAEFIPLALENLSRSG</sequence>
<dbReference type="eggNOG" id="arCOG02121">
    <property type="taxonomic scope" value="Archaea"/>
</dbReference>
<evidence type="ECO:0000313" key="2">
    <source>
        <dbReference type="EMBL" id="AIY90172.1"/>
    </source>
</evidence>